<dbReference type="EMBL" id="JABTEG010000003">
    <property type="protein sequence ID" value="KAG4305532.1"/>
    <property type="molecule type" value="Genomic_DNA"/>
</dbReference>
<gene>
    <name evidence="1" type="ORF">PORY_001088</name>
</gene>
<evidence type="ECO:0000313" key="2">
    <source>
        <dbReference type="Proteomes" id="UP000768646"/>
    </source>
</evidence>
<name>A0ACB7CG56_9ASCO</name>
<comment type="caution">
    <text evidence="1">The sequence shown here is derived from an EMBL/GenBank/DDBJ whole genome shotgun (WGS) entry which is preliminary data.</text>
</comment>
<accession>A0ACB7CG56</accession>
<protein>
    <submittedName>
        <fullName evidence="1">Uncharacterized protein</fullName>
    </submittedName>
</protein>
<dbReference type="Proteomes" id="UP000768646">
    <property type="component" value="Unassembled WGS sequence"/>
</dbReference>
<reference evidence="1 2" key="1">
    <citation type="journal article" date="2021" name="Commun. Biol.">
        <title>Genomic insights into the host specific adaptation of the Pneumocystis genus.</title>
        <authorList>
            <person name="Cisse O.H."/>
            <person name="Ma L."/>
            <person name="Dekker J.P."/>
            <person name="Khil P.P."/>
            <person name="Youn J.-H."/>
            <person name="Brenchley J.M."/>
            <person name="Blair R."/>
            <person name="Pahar B."/>
            <person name="Chabe M."/>
            <person name="Van Rompay K.K.A."/>
            <person name="Keesler R."/>
            <person name="Sukura A."/>
            <person name="Hirsch V."/>
            <person name="Kutty G."/>
            <person name="Liu Y."/>
            <person name="Peng L."/>
            <person name="Chen J."/>
            <person name="Song J."/>
            <person name="Weissenbacher-Lang C."/>
            <person name="Xu J."/>
            <person name="Upham N.S."/>
            <person name="Stajich J.E."/>
            <person name="Cuomo C.A."/>
            <person name="Cushion M.T."/>
            <person name="Kovacs J.A."/>
        </authorList>
    </citation>
    <scope>NUCLEOTIDE SEQUENCE [LARGE SCALE GENOMIC DNA]</scope>
    <source>
        <strain evidence="1 2">RABM</strain>
    </source>
</reference>
<evidence type="ECO:0000313" key="1">
    <source>
        <dbReference type="EMBL" id="KAG4305532.1"/>
    </source>
</evidence>
<proteinExistence type="predicted"/>
<organism evidence="1 2">
    <name type="scientific">Pneumocystis oryctolagi</name>
    <dbReference type="NCBI Taxonomy" id="42067"/>
    <lineage>
        <taxon>Eukaryota</taxon>
        <taxon>Fungi</taxon>
        <taxon>Dikarya</taxon>
        <taxon>Ascomycota</taxon>
        <taxon>Taphrinomycotina</taxon>
        <taxon>Pneumocystomycetes</taxon>
        <taxon>Pneumocystaceae</taxon>
        <taxon>Pneumocystis</taxon>
    </lineage>
</organism>
<keyword evidence="2" id="KW-1185">Reference proteome</keyword>
<sequence length="410" mass="46808">MICFARPKCGKTFVFQMQMYSVRASPSRILPRFRNPRLNSLSRARFERLKKAQLIKPTQTDVRIPNDPQGILLHTKTLLDIFGNPTLVIERKMEMMNVFFGFEQANKYVIMDSSGKHVGYIAETGGQSFTKMLARQIFRTHRSFKAHILDKEGNEVLLIERPFSWVNSKIRIIDTVNNADIVVGEVHQQWHAWRRKYNLFLRRGDVFSQFAYIDEPLFSWDFSLIDQNGQLIGSVNRNFMGLLREMFTDTGSYVLRMDSVFPQTDNLSTRSGQLVDTNEKKDIVSSSKGGLTLDERAVILATAISIDFDYFSKLSKGGTGIGSFLPLWFPVFGGGTSDDSTKESESDSAPPDENTHVSSDDADKHETQKNWWDNQPDDDVWGEGDHDPWNNASQDGEDNDSWGNLFEEED</sequence>